<feature type="region of interest" description="Disordered" evidence="1">
    <location>
        <begin position="24"/>
        <end position="46"/>
    </location>
</feature>
<reference evidence="2" key="1">
    <citation type="submission" date="2023-10" db="EMBL/GenBank/DDBJ databases">
        <authorList>
            <person name="Domelevo Entfellner J.-B."/>
        </authorList>
    </citation>
    <scope>NUCLEOTIDE SEQUENCE</scope>
</reference>
<evidence type="ECO:0000313" key="2">
    <source>
        <dbReference type="EMBL" id="CAJ1951113.1"/>
    </source>
</evidence>
<name>A0AA86SFB8_9FABA</name>
<dbReference type="Gramene" id="rna-AYBTSS11_LOCUS14607">
    <property type="protein sequence ID" value="CAJ1951113.1"/>
    <property type="gene ID" value="gene-AYBTSS11_LOCUS14607"/>
</dbReference>
<dbReference type="Proteomes" id="UP001189624">
    <property type="component" value="Chromosome 4"/>
</dbReference>
<sequence length="86" mass="9984">MDIKRWLQESERINRIMVVRKPNDNRQNMVTGTRERGQATSHWNCAPKCTIKPDDKLVPSKGQDRELPWKAMEGVLKNHCDGIGNR</sequence>
<keyword evidence="3" id="KW-1185">Reference proteome</keyword>
<evidence type="ECO:0000313" key="3">
    <source>
        <dbReference type="Proteomes" id="UP001189624"/>
    </source>
</evidence>
<evidence type="ECO:0000256" key="1">
    <source>
        <dbReference type="SAM" id="MobiDB-lite"/>
    </source>
</evidence>
<proteinExistence type="predicted"/>
<gene>
    <name evidence="2" type="ORF">AYBTSS11_LOCUS14607</name>
</gene>
<protein>
    <submittedName>
        <fullName evidence="2">Uncharacterized protein</fullName>
    </submittedName>
</protein>
<dbReference type="EMBL" id="OY731401">
    <property type="protein sequence ID" value="CAJ1951113.1"/>
    <property type="molecule type" value="Genomic_DNA"/>
</dbReference>
<accession>A0AA86SFB8</accession>
<organism evidence="2 3">
    <name type="scientific">Sphenostylis stenocarpa</name>
    <dbReference type="NCBI Taxonomy" id="92480"/>
    <lineage>
        <taxon>Eukaryota</taxon>
        <taxon>Viridiplantae</taxon>
        <taxon>Streptophyta</taxon>
        <taxon>Embryophyta</taxon>
        <taxon>Tracheophyta</taxon>
        <taxon>Spermatophyta</taxon>
        <taxon>Magnoliopsida</taxon>
        <taxon>eudicotyledons</taxon>
        <taxon>Gunneridae</taxon>
        <taxon>Pentapetalae</taxon>
        <taxon>rosids</taxon>
        <taxon>fabids</taxon>
        <taxon>Fabales</taxon>
        <taxon>Fabaceae</taxon>
        <taxon>Papilionoideae</taxon>
        <taxon>50 kb inversion clade</taxon>
        <taxon>NPAAA clade</taxon>
        <taxon>indigoferoid/millettioid clade</taxon>
        <taxon>Phaseoleae</taxon>
        <taxon>Sphenostylis</taxon>
    </lineage>
</organism>
<dbReference type="AlphaFoldDB" id="A0AA86SFB8"/>